<evidence type="ECO:0000313" key="1">
    <source>
        <dbReference type="EMBL" id="NRF69484.1"/>
    </source>
</evidence>
<protein>
    <recommendedName>
        <fullName evidence="3">ATPase with chaperone activity</fullName>
    </recommendedName>
</protein>
<gene>
    <name evidence="1" type="ORF">HLB44_21000</name>
</gene>
<evidence type="ECO:0008006" key="3">
    <source>
        <dbReference type="Google" id="ProtNLM"/>
    </source>
</evidence>
<dbReference type="EMBL" id="JABRWJ010000006">
    <property type="protein sequence ID" value="NRF69484.1"/>
    <property type="molecule type" value="Genomic_DNA"/>
</dbReference>
<evidence type="ECO:0000313" key="2">
    <source>
        <dbReference type="Proteomes" id="UP000737171"/>
    </source>
</evidence>
<sequence length="115" mass="12713">MSDDYQIPIPPSFHALHSDPRGRLTLPLAEFRTRYELCEDMAQQLVERAQAAHHDIGLAEDEVLARCHAGVGEPEVGLSADEAAWVTLRLAELLGWPFPDWLPPPTAAGRPSPPR</sequence>
<name>A0ABX2ELF1_9BURK</name>
<keyword evidence="2" id="KW-1185">Reference proteome</keyword>
<accession>A0ABX2ELF1</accession>
<dbReference type="RefSeq" id="WP_173126446.1">
    <property type="nucleotide sequence ID" value="NZ_JABRWJ010000006.1"/>
</dbReference>
<proteinExistence type="predicted"/>
<dbReference type="Proteomes" id="UP000737171">
    <property type="component" value="Unassembled WGS sequence"/>
</dbReference>
<comment type="caution">
    <text evidence="1">The sequence shown here is derived from an EMBL/GenBank/DDBJ whole genome shotgun (WGS) entry which is preliminary data.</text>
</comment>
<organism evidence="1 2">
    <name type="scientific">Pseudaquabacterium terrae</name>
    <dbReference type="NCBI Taxonomy" id="2732868"/>
    <lineage>
        <taxon>Bacteria</taxon>
        <taxon>Pseudomonadati</taxon>
        <taxon>Pseudomonadota</taxon>
        <taxon>Betaproteobacteria</taxon>
        <taxon>Burkholderiales</taxon>
        <taxon>Sphaerotilaceae</taxon>
        <taxon>Pseudaquabacterium</taxon>
    </lineage>
</organism>
<reference evidence="1 2" key="1">
    <citation type="submission" date="2020-05" db="EMBL/GenBank/DDBJ databases">
        <title>Aquincola sp. isolate from soil.</title>
        <authorList>
            <person name="Han J."/>
            <person name="Kim D.-U."/>
        </authorList>
    </citation>
    <scope>NUCLEOTIDE SEQUENCE [LARGE SCALE GENOMIC DNA]</scope>
    <source>
        <strain evidence="1 2">S2</strain>
    </source>
</reference>